<evidence type="ECO:0000313" key="1">
    <source>
        <dbReference type="EMBL" id="MFB9096538.1"/>
    </source>
</evidence>
<gene>
    <name evidence="1" type="ORF">ACFFVF_08435</name>
</gene>
<sequence length="338" mass="38942">MIKYIIILFFNFSIYAQINIHGKITGDNKEPISGASVYVNGTTIGAITDVNGDFNFSIPNEINALIITSHIGYKTAYSEIKKESFVLNVTLESDVTELKEVVLSQNRFSREEMLTLFKDCFLGTTKAGKKCTILNEDDLYFTYDTDNFILMAHSDRMLEIDNSYLGYKVNYTLLDFKCKLFKLSIKEKDVVSNSFGGYSNFKETDTTEVVQKRREESYKGSVLHLFRNLSNESWSKDEFALFESAYMVDSKDHFKIKNTTNNLFEVTIQKQNKSLRNKGFVAEFSILYNKKEHSKIYFYTTNFIIDSFGLYTNYDKVYFSGDISKRKVGDLLPSNYGL</sequence>
<comment type="caution">
    <text evidence="1">The sequence shown here is derived from an EMBL/GenBank/DDBJ whole genome shotgun (WGS) entry which is preliminary data.</text>
</comment>
<accession>A0ABV5GMD2</accession>
<proteinExistence type="predicted"/>
<dbReference type="Gene3D" id="2.60.40.1120">
    <property type="entry name" value="Carboxypeptidase-like, regulatory domain"/>
    <property type="match status" value="1"/>
</dbReference>
<dbReference type="RefSeq" id="WP_236455696.1">
    <property type="nucleotide sequence ID" value="NZ_CBCSGE010000002.1"/>
</dbReference>
<reference evidence="1 2" key="1">
    <citation type="submission" date="2024-09" db="EMBL/GenBank/DDBJ databases">
        <authorList>
            <person name="Sun Q."/>
            <person name="Mori K."/>
        </authorList>
    </citation>
    <scope>NUCLEOTIDE SEQUENCE [LARGE SCALE GENOMIC DNA]</scope>
    <source>
        <strain evidence="1 2">CECT 7955</strain>
    </source>
</reference>
<dbReference type="InterPro" id="IPR008969">
    <property type="entry name" value="CarboxyPept-like_regulatory"/>
</dbReference>
<dbReference type="Proteomes" id="UP001589607">
    <property type="component" value="Unassembled WGS sequence"/>
</dbReference>
<protein>
    <submittedName>
        <fullName evidence="1">Carboxypeptidase-like regulatory domain-containing protein</fullName>
    </submittedName>
</protein>
<dbReference type="SUPFAM" id="SSF49464">
    <property type="entry name" value="Carboxypeptidase regulatory domain-like"/>
    <property type="match status" value="1"/>
</dbReference>
<evidence type="ECO:0000313" key="2">
    <source>
        <dbReference type="Proteomes" id="UP001589607"/>
    </source>
</evidence>
<dbReference type="Pfam" id="PF13715">
    <property type="entry name" value="CarbopepD_reg_2"/>
    <property type="match status" value="1"/>
</dbReference>
<keyword evidence="2" id="KW-1185">Reference proteome</keyword>
<organism evidence="1 2">
    <name type="scientific">Flavobacterium jumunjinense</name>
    <dbReference type="NCBI Taxonomy" id="998845"/>
    <lineage>
        <taxon>Bacteria</taxon>
        <taxon>Pseudomonadati</taxon>
        <taxon>Bacteroidota</taxon>
        <taxon>Flavobacteriia</taxon>
        <taxon>Flavobacteriales</taxon>
        <taxon>Flavobacteriaceae</taxon>
        <taxon>Flavobacterium</taxon>
    </lineage>
</organism>
<dbReference type="EMBL" id="JBHMEY010000018">
    <property type="protein sequence ID" value="MFB9096538.1"/>
    <property type="molecule type" value="Genomic_DNA"/>
</dbReference>
<name>A0ABV5GMD2_9FLAO</name>